<dbReference type="EMBL" id="MLCA01000016">
    <property type="protein sequence ID" value="MEE7494369.1"/>
    <property type="molecule type" value="Genomic_DNA"/>
</dbReference>
<name>A0ABU7TWQ9_9HYPH</name>
<evidence type="ECO:0000313" key="2">
    <source>
        <dbReference type="Proteomes" id="UP001355206"/>
    </source>
</evidence>
<keyword evidence="2" id="KW-1185">Reference proteome</keyword>
<dbReference type="Proteomes" id="UP001355206">
    <property type="component" value="Unassembled WGS sequence"/>
</dbReference>
<evidence type="ECO:0000313" key="1">
    <source>
        <dbReference type="EMBL" id="MEE7494369.1"/>
    </source>
</evidence>
<reference evidence="1 2" key="1">
    <citation type="journal article" date="2012" name="Genet. Mol. Biol.">
        <title>Analysis of 16S rRNA and mxaF genes revealing insights into Methylobacterium niche-specific plant association.</title>
        <authorList>
            <person name="Dourado M.N."/>
            <person name="Andreote F.D."/>
            <person name="Dini-Andreote F."/>
            <person name="Conti R."/>
            <person name="Araujo J.M."/>
            <person name="Araujo W.L."/>
        </authorList>
    </citation>
    <scope>NUCLEOTIDE SEQUENCE [LARGE SCALE GENOMIC DNA]</scope>
    <source>
        <strain evidence="1 2">TC3-10</strain>
    </source>
</reference>
<sequence length="267" mass="27214">MAGGRAARAPDGPSSPGSLGLRIALAAVAIVLLWALPRWPGEAPALAPAAPTAAEVAFVPSMRASPAPPAASVAQFGLAEPGLDPVRVTARVDPRTGLREDTLTRGDVAAIEAPALRVQLTRGAVSGPPPTLFVLMARRAANGPALDRPALAVARTGARGQIRTKFGGIETLEVTFAGPAQRTCTGFVTRDTAFQLDGWLCAPLARPPEPQALGCTLDALSLVDLADADATAAFAALPDAAGACPLAAVPEPQGRTGSLIRRPQNKK</sequence>
<proteinExistence type="predicted"/>
<comment type="caution">
    <text evidence="1">The sequence shown here is derived from an EMBL/GenBank/DDBJ whole genome shotgun (WGS) entry which is preliminary data.</text>
</comment>
<gene>
    <name evidence="1" type="ORF">MOTC310_29695</name>
</gene>
<organism evidence="1 2">
    <name type="scientific">Methylobacterium oryzae</name>
    <dbReference type="NCBI Taxonomy" id="334852"/>
    <lineage>
        <taxon>Bacteria</taxon>
        <taxon>Pseudomonadati</taxon>
        <taxon>Pseudomonadota</taxon>
        <taxon>Alphaproteobacteria</taxon>
        <taxon>Hyphomicrobiales</taxon>
        <taxon>Methylobacteriaceae</taxon>
        <taxon>Methylobacterium</taxon>
    </lineage>
</organism>
<protein>
    <submittedName>
        <fullName evidence="1">Uncharacterized protein</fullName>
    </submittedName>
</protein>
<accession>A0ABU7TWQ9</accession>